<dbReference type="InterPro" id="IPR030394">
    <property type="entry name" value="G_HFLX_dom"/>
</dbReference>
<dbReference type="PANTHER" id="PTHR10229">
    <property type="entry name" value="GTP-BINDING PROTEIN HFLX"/>
    <property type="match status" value="1"/>
</dbReference>
<feature type="binding site" evidence="8">
    <location>
        <position position="208"/>
    </location>
    <ligand>
        <name>Mg(2+)</name>
        <dbReference type="ChEBI" id="CHEBI:18420"/>
    </ligand>
</feature>
<dbReference type="Proteomes" id="UP000622860">
    <property type="component" value="Unassembled WGS sequence"/>
</dbReference>
<dbReference type="EMBL" id="BMFR01000009">
    <property type="protein sequence ID" value="GGG78020.1"/>
    <property type="molecule type" value="Genomic_DNA"/>
</dbReference>
<keyword evidence="1 6" id="KW-0963">Cytoplasm</keyword>
<sequence length="411" mass="47005">MTEKIVVIAVEKQEQTSAHFHSSVEEIKSLSNTAGGTVLKVVTQKRERIHHAHYIGEGKIEETARYVQEMEIDLIIANDELSAGQLRNLSDRLGVRIIDRSQLILDIFAQRAHTKEGKLQVELAQLEYMLPRLRGKGLALSRLGAGIGTRGPGETKLETDQRHIRRKIYDIKRRLKIAVSQREQYRKRRKTNNVFQIAIVGYTNAGKSTLFNRITKSHSLEEDQLFATLDPLTRQIQLPSGFQPLLTDTVGFLQDLPTTLIAAFRSTLEEVTEADFILHVVDASHPDQVQQQDTVTSLLEELDANMIPSLTVYNKLDKLTEDFFPANHPSIQISAFDQQDISRLLVKIEMILKEEWSRYSTKVSPDKGKLLNRFENETIMEERYFDEDQAIYKIKGYIRNEHPLTSKLKGN</sequence>
<dbReference type="GO" id="GO:0005737">
    <property type="term" value="C:cytoplasm"/>
    <property type="evidence" value="ECO:0007669"/>
    <property type="project" value="UniProtKB-SubCell"/>
</dbReference>
<reference evidence="10" key="1">
    <citation type="journal article" date="2014" name="Int. J. Syst. Evol. Microbiol.">
        <title>Complete genome sequence of Corynebacterium casei LMG S-19264T (=DSM 44701T), isolated from a smear-ripened cheese.</title>
        <authorList>
            <consortium name="US DOE Joint Genome Institute (JGI-PGF)"/>
            <person name="Walter F."/>
            <person name="Albersmeier A."/>
            <person name="Kalinowski J."/>
            <person name="Ruckert C."/>
        </authorList>
    </citation>
    <scope>NUCLEOTIDE SEQUENCE</scope>
    <source>
        <strain evidence="10">CGMCC 1.12754</strain>
    </source>
</reference>
<dbReference type="HAMAP" id="MF_00900">
    <property type="entry name" value="GTPase_HflX"/>
    <property type="match status" value="1"/>
</dbReference>
<keyword evidence="11" id="KW-1185">Reference proteome</keyword>
<evidence type="ECO:0000313" key="11">
    <source>
        <dbReference type="Proteomes" id="UP000622860"/>
    </source>
</evidence>
<dbReference type="PRINTS" id="PR00326">
    <property type="entry name" value="GTP1OBG"/>
</dbReference>
<dbReference type="SUPFAM" id="SSF52540">
    <property type="entry name" value="P-loop containing nucleoside triphosphate hydrolases"/>
    <property type="match status" value="1"/>
</dbReference>
<accession>A0A917HG03</accession>
<dbReference type="GO" id="GO:0005525">
    <property type="term" value="F:GTP binding"/>
    <property type="evidence" value="ECO:0007669"/>
    <property type="project" value="UniProtKB-UniRule"/>
</dbReference>
<dbReference type="Pfam" id="PF13167">
    <property type="entry name" value="GTP-bdg_N"/>
    <property type="match status" value="1"/>
</dbReference>
<evidence type="ECO:0000256" key="7">
    <source>
        <dbReference type="PIRSR" id="PIRSR006809-1"/>
    </source>
</evidence>
<evidence type="ECO:0000256" key="6">
    <source>
        <dbReference type="HAMAP-Rule" id="MF_00900"/>
    </source>
</evidence>
<evidence type="ECO:0000256" key="8">
    <source>
        <dbReference type="PIRSR" id="PIRSR006809-2"/>
    </source>
</evidence>
<dbReference type="NCBIfam" id="TIGR03156">
    <property type="entry name" value="GTP_HflX"/>
    <property type="match status" value="1"/>
</dbReference>
<feature type="binding site" evidence="7">
    <location>
        <begin position="248"/>
        <end position="251"/>
    </location>
    <ligand>
        <name>GTP</name>
        <dbReference type="ChEBI" id="CHEBI:37565"/>
    </ligand>
</feature>
<feature type="binding site" evidence="8">
    <location>
        <position position="228"/>
    </location>
    <ligand>
        <name>Mg(2+)</name>
        <dbReference type="ChEBI" id="CHEBI:18420"/>
    </ligand>
</feature>
<dbReference type="Pfam" id="PF01926">
    <property type="entry name" value="MMR_HSR1"/>
    <property type="match status" value="1"/>
</dbReference>
<evidence type="ECO:0000256" key="3">
    <source>
        <dbReference type="ARBA" id="ARBA00022741"/>
    </source>
</evidence>
<reference evidence="10" key="2">
    <citation type="submission" date="2020-09" db="EMBL/GenBank/DDBJ databases">
        <authorList>
            <person name="Sun Q."/>
            <person name="Zhou Y."/>
        </authorList>
    </citation>
    <scope>NUCLEOTIDE SEQUENCE</scope>
    <source>
        <strain evidence="10">CGMCC 1.12754</strain>
    </source>
</reference>
<comment type="function">
    <text evidence="6">GTPase that associates with the 50S ribosomal subunit and may have a role during protein synthesis or ribosome biogenesis.</text>
</comment>
<dbReference type="PROSITE" id="PS51705">
    <property type="entry name" value="G_HFLX"/>
    <property type="match status" value="1"/>
</dbReference>
<keyword evidence="2 8" id="KW-0479">Metal-binding</keyword>
<dbReference type="AlphaFoldDB" id="A0A917HG03"/>
<dbReference type="CDD" id="cd01878">
    <property type="entry name" value="HflX"/>
    <property type="match status" value="1"/>
</dbReference>
<feature type="binding site" evidence="7">
    <location>
        <begin position="226"/>
        <end position="230"/>
    </location>
    <ligand>
        <name>GTP</name>
        <dbReference type="ChEBI" id="CHEBI:37565"/>
    </ligand>
</feature>
<dbReference type="InterPro" id="IPR042108">
    <property type="entry name" value="GTPase_HflX_N_sf"/>
</dbReference>
<dbReference type="InterPro" id="IPR016496">
    <property type="entry name" value="GTPase_HflX"/>
</dbReference>
<dbReference type="PANTHER" id="PTHR10229:SF0">
    <property type="entry name" value="GTP-BINDING PROTEIN 6-RELATED"/>
    <property type="match status" value="1"/>
</dbReference>
<evidence type="ECO:0000256" key="1">
    <source>
        <dbReference type="ARBA" id="ARBA00022490"/>
    </source>
</evidence>
<comment type="subcellular location">
    <subcellularLocation>
        <location evidence="6">Cytoplasm</location>
    </subcellularLocation>
    <text evidence="6">May associate with membranes.</text>
</comment>
<feature type="binding site" evidence="7">
    <location>
        <begin position="314"/>
        <end position="317"/>
    </location>
    <ligand>
        <name>GTP</name>
        <dbReference type="ChEBI" id="CHEBI:37565"/>
    </ligand>
</feature>
<evidence type="ECO:0000256" key="5">
    <source>
        <dbReference type="ARBA" id="ARBA00023134"/>
    </source>
</evidence>
<keyword evidence="5 6" id="KW-0342">GTP-binding</keyword>
<dbReference type="FunFam" id="3.40.50.11060:FF:000001">
    <property type="entry name" value="GTPase HflX"/>
    <property type="match status" value="1"/>
</dbReference>
<dbReference type="GO" id="GO:0003924">
    <property type="term" value="F:GTPase activity"/>
    <property type="evidence" value="ECO:0007669"/>
    <property type="project" value="UniProtKB-UniRule"/>
</dbReference>
<dbReference type="InterPro" id="IPR006073">
    <property type="entry name" value="GTP-bd"/>
</dbReference>
<dbReference type="Pfam" id="PF16360">
    <property type="entry name" value="GTP-bdg_M"/>
    <property type="match status" value="1"/>
</dbReference>
<comment type="cofactor">
    <cofactor evidence="8">
        <name>Mg(2+)</name>
        <dbReference type="ChEBI" id="CHEBI:18420"/>
    </cofactor>
</comment>
<dbReference type="Gene3D" id="6.10.250.2860">
    <property type="match status" value="1"/>
</dbReference>
<feature type="binding site" evidence="7">
    <location>
        <begin position="201"/>
        <end position="208"/>
    </location>
    <ligand>
        <name>GTP</name>
        <dbReference type="ChEBI" id="CHEBI:37565"/>
    </ligand>
</feature>
<dbReference type="InterPro" id="IPR032305">
    <property type="entry name" value="GTP-bd_M"/>
</dbReference>
<comment type="similarity">
    <text evidence="6">Belongs to the TRAFAC class OBG-HflX-like GTPase superfamily. HflX GTPase family.</text>
</comment>
<keyword evidence="4 8" id="KW-0460">Magnesium</keyword>
<dbReference type="Gene3D" id="3.40.50.11060">
    <property type="entry name" value="GTPase HflX, N-terminal domain"/>
    <property type="match status" value="1"/>
</dbReference>
<protein>
    <recommendedName>
        <fullName evidence="6">GTPase HflX</fullName>
    </recommendedName>
    <alternativeName>
        <fullName evidence="6">GTP-binding protein HflX</fullName>
    </alternativeName>
</protein>
<organism evidence="10 11">
    <name type="scientific">Virgibacillus oceani</name>
    <dbReference type="NCBI Taxonomy" id="1479511"/>
    <lineage>
        <taxon>Bacteria</taxon>
        <taxon>Bacillati</taxon>
        <taxon>Bacillota</taxon>
        <taxon>Bacilli</taxon>
        <taxon>Bacillales</taxon>
        <taxon>Bacillaceae</taxon>
        <taxon>Virgibacillus</taxon>
    </lineage>
</organism>
<comment type="caution">
    <text evidence="10">The sequence shown here is derived from an EMBL/GenBank/DDBJ whole genome shotgun (WGS) entry which is preliminary data.</text>
</comment>
<evidence type="ECO:0000259" key="9">
    <source>
        <dbReference type="PROSITE" id="PS51705"/>
    </source>
</evidence>
<evidence type="ECO:0000313" key="10">
    <source>
        <dbReference type="EMBL" id="GGG78020.1"/>
    </source>
</evidence>
<dbReference type="GO" id="GO:0046872">
    <property type="term" value="F:metal ion binding"/>
    <property type="evidence" value="ECO:0007669"/>
    <property type="project" value="UniProtKB-KW"/>
</dbReference>
<comment type="subunit">
    <text evidence="6">Monomer. Associates with the 50S ribosomal subunit.</text>
</comment>
<proteinExistence type="inferred from homology"/>
<evidence type="ECO:0000256" key="2">
    <source>
        <dbReference type="ARBA" id="ARBA00022723"/>
    </source>
</evidence>
<feature type="domain" description="Hflx-type G" evidence="9">
    <location>
        <begin position="195"/>
        <end position="356"/>
    </location>
</feature>
<evidence type="ECO:0000256" key="4">
    <source>
        <dbReference type="ARBA" id="ARBA00022842"/>
    </source>
</evidence>
<gene>
    <name evidence="6 10" type="primary">hflX</name>
    <name evidence="10" type="ORF">GCM10011398_24020</name>
</gene>
<dbReference type="RefSeq" id="WP_188455624.1">
    <property type="nucleotide sequence ID" value="NZ_BMFR01000009.1"/>
</dbReference>
<dbReference type="PIRSF" id="PIRSF006809">
    <property type="entry name" value="GTP-binding_hflX_prd"/>
    <property type="match status" value="1"/>
</dbReference>
<dbReference type="InterPro" id="IPR025121">
    <property type="entry name" value="GTPase_HflX_N"/>
</dbReference>
<dbReference type="Gene3D" id="3.40.50.300">
    <property type="entry name" value="P-loop containing nucleotide triphosphate hydrolases"/>
    <property type="match status" value="1"/>
</dbReference>
<keyword evidence="3 6" id="KW-0547">Nucleotide-binding</keyword>
<dbReference type="GO" id="GO:0043022">
    <property type="term" value="F:ribosome binding"/>
    <property type="evidence" value="ECO:0007669"/>
    <property type="project" value="TreeGrafter"/>
</dbReference>
<name>A0A917HG03_9BACI</name>
<dbReference type="InterPro" id="IPR027417">
    <property type="entry name" value="P-loop_NTPase"/>
</dbReference>